<dbReference type="Gene3D" id="1.20.5.170">
    <property type="match status" value="1"/>
</dbReference>
<accession>A0A8C4R2F4</accession>
<dbReference type="InterPro" id="IPR050405">
    <property type="entry name" value="Intermediate_filament"/>
</dbReference>
<dbReference type="GO" id="GO:0005200">
    <property type="term" value="F:structural constituent of cytoskeleton"/>
    <property type="evidence" value="ECO:0007669"/>
    <property type="project" value="TreeGrafter"/>
</dbReference>
<dbReference type="GO" id="GO:0005737">
    <property type="term" value="C:cytoplasm"/>
    <property type="evidence" value="ECO:0007669"/>
    <property type="project" value="TreeGrafter"/>
</dbReference>
<keyword evidence="1 3" id="KW-0403">Intermediate filament</keyword>
<dbReference type="AlphaFoldDB" id="A0A8C4R2F4"/>
<dbReference type="PROSITE" id="PS00226">
    <property type="entry name" value="IF_ROD_1"/>
    <property type="match status" value="1"/>
</dbReference>
<evidence type="ECO:0000256" key="3">
    <source>
        <dbReference type="RuleBase" id="RU000685"/>
    </source>
</evidence>
<keyword evidence="8" id="KW-1185">Reference proteome</keyword>
<feature type="region of interest" description="Disordered" evidence="5">
    <location>
        <begin position="429"/>
        <end position="449"/>
    </location>
</feature>
<dbReference type="PROSITE" id="PS51842">
    <property type="entry name" value="IF_ROD_2"/>
    <property type="match status" value="1"/>
</dbReference>
<feature type="coiled-coil region" evidence="4">
    <location>
        <begin position="322"/>
        <end position="376"/>
    </location>
</feature>
<evidence type="ECO:0000313" key="7">
    <source>
        <dbReference type="Ensembl" id="ENSEBUP00000022713.1"/>
    </source>
</evidence>
<reference evidence="7" key="1">
    <citation type="submission" date="2025-08" db="UniProtKB">
        <authorList>
            <consortium name="Ensembl"/>
        </authorList>
    </citation>
    <scope>IDENTIFICATION</scope>
</reference>
<protein>
    <submittedName>
        <fullName evidence="7">Zgc:136930</fullName>
    </submittedName>
</protein>
<sequence length="449" mass="48338">MTSFSSIPTSSQSFRGGISHLGFGGNRALGFGFGAGSVRMGSSAMGARSGVGLGVGLQSALSVRNSFNPGLAIPGFAGSPAFSVGRALTSSGMAGVLGTFAPGSGKVFPTLLTRTNEKSILHSLNSRLGGYVEKVRTLSQENAVLEEQLRALTGGEPLSPDGTVNLETAEGQLSDLVTNVAEMTLDRVRLEIDVDHLRASADEIKAKCVIIDLELANDLRAELDSKLRLLSEDLDFQRRTQHEELEKLREQYGRFASTQASVISVDSGRSVSLAESLVTMRSDYDAAVSRNVEEAETYCRSQVRHRASNRAADQLSTITSENQSLIKDVQEMNMEYQKLTQVGTLSELQARESGELMQLQSESSRYENEIEACTADLQRQLGSYQELLDVKTALDAEIFTYKKLLEGEESFTNPTVMSGGSMFDAMPTPRESGYGGGRVGGRGTTVLAR</sequence>
<dbReference type="GeneTree" id="ENSGT00930000151367"/>
<comment type="similarity">
    <text evidence="3">Belongs to the intermediate filament family.</text>
</comment>
<evidence type="ECO:0000313" key="8">
    <source>
        <dbReference type="Proteomes" id="UP000694388"/>
    </source>
</evidence>
<reference evidence="7" key="2">
    <citation type="submission" date="2025-09" db="UniProtKB">
        <authorList>
            <consortium name="Ensembl"/>
        </authorList>
    </citation>
    <scope>IDENTIFICATION</scope>
</reference>
<dbReference type="Ensembl" id="ENSEBUT00000023289.1">
    <property type="protein sequence ID" value="ENSEBUP00000022713.1"/>
    <property type="gene ID" value="ENSEBUG00000013996.1"/>
</dbReference>
<dbReference type="InterPro" id="IPR018039">
    <property type="entry name" value="IF_conserved"/>
</dbReference>
<feature type="domain" description="IF rod" evidence="6">
    <location>
        <begin position="117"/>
        <end position="412"/>
    </location>
</feature>
<dbReference type="GO" id="GO:0005886">
    <property type="term" value="C:plasma membrane"/>
    <property type="evidence" value="ECO:0007669"/>
    <property type="project" value="TreeGrafter"/>
</dbReference>
<dbReference type="PANTHER" id="PTHR45652">
    <property type="entry name" value="GLIAL FIBRILLARY ACIDIC PROTEIN"/>
    <property type="match status" value="1"/>
</dbReference>
<name>A0A8C4R2F4_EPTBU</name>
<dbReference type="OMA" id="NTEAWSE"/>
<evidence type="ECO:0000256" key="2">
    <source>
        <dbReference type="ARBA" id="ARBA00023054"/>
    </source>
</evidence>
<dbReference type="PANTHER" id="PTHR45652:SF5">
    <property type="entry name" value="VIMENTIN"/>
    <property type="match status" value="1"/>
</dbReference>
<dbReference type="GO" id="GO:0005882">
    <property type="term" value="C:intermediate filament"/>
    <property type="evidence" value="ECO:0007669"/>
    <property type="project" value="UniProtKB-KW"/>
</dbReference>
<organism evidence="7 8">
    <name type="scientific">Eptatretus burgeri</name>
    <name type="common">Inshore hagfish</name>
    <dbReference type="NCBI Taxonomy" id="7764"/>
    <lineage>
        <taxon>Eukaryota</taxon>
        <taxon>Metazoa</taxon>
        <taxon>Chordata</taxon>
        <taxon>Craniata</taxon>
        <taxon>Vertebrata</taxon>
        <taxon>Cyclostomata</taxon>
        <taxon>Myxini</taxon>
        <taxon>Myxiniformes</taxon>
        <taxon>Myxinidae</taxon>
        <taxon>Eptatretinae</taxon>
        <taxon>Eptatretus</taxon>
    </lineage>
</organism>
<dbReference type="GO" id="GO:0045109">
    <property type="term" value="P:intermediate filament organization"/>
    <property type="evidence" value="ECO:0007669"/>
    <property type="project" value="TreeGrafter"/>
</dbReference>
<evidence type="ECO:0000259" key="6">
    <source>
        <dbReference type="PROSITE" id="PS51842"/>
    </source>
</evidence>
<feature type="coiled-coil region" evidence="4">
    <location>
        <begin position="187"/>
        <end position="233"/>
    </location>
</feature>
<dbReference type="GO" id="GO:0030424">
    <property type="term" value="C:axon"/>
    <property type="evidence" value="ECO:0007669"/>
    <property type="project" value="TreeGrafter"/>
</dbReference>
<dbReference type="Proteomes" id="UP000694388">
    <property type="component" value="Unplaced"/>
</dbReference>
<dbReference type="InterPro" id="IPR039008">
    <property type="entry name" value="IF_rod_dom"/>
</dbReference>
<dbReference type="SUPFAM" id="SSF64593">
    <property type="entry name" value="Intermediate filament protein, coiled coil region"/>
    <property type="match status" value="2"/>
</dbReference>
<evidence type="ECO:0000256" key="5">
    <source>
        <dbReference type="SAM" id="MobiDB-lite"/>
    </source>
</evidence>
<proteinExistence type="inferred from homology"/>
<dbReference type="Pfam" id="PF00038">
    <property type="entry name" value="Filament"/>
    <property type="match status" value="2"/>
</dbReference>
<evidence type="ECO:0000256" key="1">
    <source>
        <dbReference type="ARBA" id="ARBA00022754"/>
    </source>
</evidence>
<keyword evidence="2 4" id="KW-0175">Coiled coil</keyword>
<dbReference type="SMART" id="SM01391">
    <property type="entry name" value="Filament"/>
    <property type="match status" value="1"/>
</dbReference>
<evidence type="ECO:0000256" key="4">
    <source>
        <dbReference type="SAM" id="Coils"/>
    </source>
</evidence>
<feature type="compositionally biased region" description="Gly residues" evidence="5">
    <location>
        <begin position="433"/>
        <end position="443"/>
    </location>
</feature>